<evidence type="ECO:0000259" key="1">
    <source>
        <dbReference type="Pfam" id="PF18593"/>
    </source>
</evidence>
<dbReference type="Pfam" id="PF18593">
    <property type="entry name" value="CdiI_2"/>
    <property type="match status" value="1"/>
</dbReference>
<accession>A0A5M6IA16</accession>
<dbReference type="AlphaFoldDB" id="A0A5M6IA16"/>
<dbReference type="OrthoDB" id="9153559at2"/>
<keyword evidence="3" id="KW-1185">Reference proteome</keyword>
<sequence length="95" mass="10402">MAAFPHLDQLFGGYLHQDFDAVHGSFEEAVADFARTDPSRVEPLRQEMTRFLAHYGADADAEYTRRYGGDIALAAPDETAAALFGEIDALLVAAR</sequence>
<evidence type="ECO:0000313" key="2">
    <source>
        <dbReference type="EMBL" id="KAA5605090.1"/>
    </source>
</evidence>
<gene>
    <name evidence="2" type="ORF">F1188_12450</name>
</gene>
<comment type="caution">
    <text evidence="2">The sequence shown here is derived from an EMBL/GenBank/DDBJ whole genome shotgun (WGS) entry which is preliminary data.</text>
</comment>
<dbReference type="EMBL" id="VWPJ01000011">
    <property type="protein sequence ID" value="KAA5605090.1"/>
    <property type="molecule type" value="Genomic_DNA"/>
</dbReference>
<dbReference type="Proteomes" id="UP000324065">
    <property type="component" value="Unassembled WGS sequence"/>
</dbReference>
<dbReference type="RefSeq" id="WP_150062760.1">
    <property type="nucleotide sequence ID" value="NZ_JACHII010000009.1"/>
</dbReference>
<proteinExistence type="predicted"/>
<evidence type="ECO:0000313" key="3">
    <source>
        <dbReference type="Proteomes" id="UP000324065"/>
    </source>
</evidence>
<organism evidence="2 3">
    <name type="scientific">Roseospira marina</name>
    <dbReference type="NCBI Taxonomy" id="140057"/>
    <lineage>
        <taxon>Bacteria</taxon>
        <taxon>Pseudomonadati</taxon>
        <taxon>Pseudomonadota</taxon>
        <taxon>Alphaproteobacteria</taxon>
        <taxon>Rhodospirillales</taxon>
        <taxon>Rhodospirillaceae</taxon>
        <taxon>Roseospira</taxon>
    </lineage>
</organism>
<feature type="domain" description="CdiI immunity protein" evidence="1">
    <location>
        <begin position="4"/>
        <end position="84"/>
    </location>
</feature>
<dbReference type="InterPro" id="IPR041129">
    <property type="entry name" value="CdiI_2"/>
</dbReference>
<name>A0A5M6IA16_9PROT</name>
<reference evidence="2 3" key="1">
    <citation type="submission" date="2019-09" db="EMBL/GenBank/DDBJ databases">
        <title>Genome sequence of Roseospira marina, one of the more divergent members of the non-sulfur purple photosynthetic bacterial family, the Rhodospirillaceae.</title>
        <authorList>
            <person name="Meyer T."/>
            <person name="Kyndt J."/>
        </authorList>
    </citation>
    <scope>NUCLEOTIDE SEQUENCE [LARGE SCALE GENOMIC DNA]</scope>
    <source>
        <strain evidence="2 3">DSM 15113</strain>
    </source>
</reference>
<protein>
    <recommendedName>
        <fullName evidence="1">CdiI immunity protein domain-containing protein</fullName>
    </recommendedName>
</protein>